<feature type="signal peptide" evidence="1">
    <location>
        <begin position="1"/>
        <end position="22"/>
    </location>
</feature>
<dbReference type="Pfam" id="PF08534">
    <property type="entry name" value="Redoxin"/>
    <property type="match status" value="1"/>
</dbReference>
<keyword evidence="4" id="KW-1185">Reference proteome</keyword>
<dbReference type="EMBL" id="CP037422">
    <property type="protein sequence ID" value="QDU08494.1"/>
    <property type="molecule type" value="Genomic_DNA"/>
</dbReference>
<dbReference type="RefSeq" id="WP_145173260.1">
    <property type="nucleotide sequence ID" value="NZ_CP037422.1"/>
</dbReference>
<dbReference type="InterPro" id="IPR013766">
    <property type="entry name" value="Thioredoxin_domain"/>
</dbReference>
<sequence length="392" mass="44099" precursor="true">MRLVLQVILFASLLLSLNVVQADDANKKTPSEKKPFLTVCLIDLQGKPVVGAQTGMIALINGYDEENGANWSFGHFGLKSDSNGLIHFRDPDKYRGLVFARHAGRRLVAVKRTDLLKEKEDPLLLTMYPECHVTWQIKSKQLNQIGKKIGLIRGLSGSQNISCQWCNDMGSKLHFFLPPGEFTLVSSGEYISPVEKKIVIKEGQKEFNAGVTNADAKKWILLEGKPAPKITDVREWKNGPPVKISQFRGKVVILEFWGWWCSPCVLTGIPSIFQLQDEFSTEDLVIVGIHTPYSEKDEVTSVKELDKKLNQVQKNMWKGKTIDFPVALTQYRKLPYLAGGEPVANSKMCVDYGIDGFPSSIVIDRKGNVVGKFRLRVKADRDKLRQLIKEKK</sequence>
<dbReference type="PANTHER" id="PTHR42852:SF13">
    <property type="entry name" value="PROTEIN DIPZ"/>
    <property type="match status" value="1"/>
</dbReference>
<dbReference type="Proteomes" id="UP000318384">
    <property type="component" value="Chromosome"/>
</dbReference>
<feature type="domain" description="Thioredoxin" evidence="2">
    <location>
        <begin position="221"/>
        <end position="392"/>
    </location>
</feature>
<dbReference type="CDD" id="cd02966">
    <property type="entry name" value="TlpA_like_family"/>
    <property type="match status" value="1"/>
</dbReference>
<protein>
    <submittedName>
        <fullName evidence="3">Thiol-disulfide oxidoreductase ResA</fullName>
    </submittedName>
</protein>
<dbReference type="InterPro" id="IPR050553">
    <property type="entry name" value="Thioredoxin_ResA/DsbE_sf"/>
</dbReference>
<organism evidence="3 4">
    <name type="scientific">Gimesia aquarii</name>
    <dbReference type="NCBI Taxonomy" id="2527964"/>
    <lineage>
        <taxon>Bacteria</taxon>
        <taxon>Pseudomonadati</taxon>
        <taxon>Planctomycetota</taxon>
        <taxon>Planctomycetia</taxon>
        <taxon>Planctomycetales</taxon>
        <taxon>Planctomycetaceae</taxon>
        <taxon>Gimesia</taxon>
    </lineage>
</organism>
<evidence type="ECO:0000313" key="4">
    <source>
        <dbReference type="Proteomes" id="UP000318384"/>
    </source>
</evidence>
<reference evidence="3 4" key="1">
    <citation type="submission" date="2019-03" db="EMBL/GenBank/DDBJ databases">
        <title>Deep-cultivation of Planctomycetes and their phenomic and genomic characterization uncovers novel biology.</title>
        <authorList>
            <person name="Wiegand S."/>
            <person name="Jogler M."/>
            <person name="Boedeker C."/>
            <person name="Pinto D."/>
            <person name="Vollmers J."/>
            <person name="Rivas-Marin E."/>
            <person name="Kohn T."/>
            <person name="Peeters S.H."/>
            <person name="Heuer A."/>
            <person name="Rast P."/>
            <person name="Oberbeckmann S."/>
            <person name="Bunk B."/>
            <person name="Jeske O."/>
            <person name="Meyerdierks A."/>
            <person name="Storesund J.E."/>
            <person name="Kallscheuer N."/>
            <person name="Luecker S."/>
            <person name="Lage O.M."/>
            <person name="Pohl T."/>
            <person name="Merkel B.J."/>
            <person name="Hornburger P."/>
            <person name="Mueller R.-W."/>
            <person name="Bruemmer F."/>
            <person name="Labrenz M."/>
            <person name="Spormann A.M."/>
            <person name="Op den Camp H."/>
            <person name="Overmann J."/>
            <person name="Amann R."/>
            <person name="Jetten M.S.M."/>
            <person name="Mascher T."/>
            <person name="Medema M.H."/>
            <person name="Devos D.P."/>
            <person name="Kaster A.-K."/>
            <person name="Ovreas L."/>
            <person name="Rohde M."/>
            <person name="Galperin M.Y."/>
            <person name="Jogler C."/>
        </authorList>
    </citation>
    <scope>NUCLEOTIDE SEQUENCE [LARGE SCALE GENOMIC DNA]</scope>
    <source>
        <strain evidence="3 4">V202</strain>
    </source>
</reference>
<dbReference type="Gene3D" id="3.40.30.10">
    <property type="entry name" value="Glutaredoxin"/>
    <property type="match status" value="1"/>
</dbReference>
<evidence type="ECO:0000313" key="3">
    <source>
        <dbReference type="EMBL" id="QDU08494.1"/>
    </source>
</evidence>
<dbReference type="OrthoDB" id="256882at2"/>
<dbReference type="InterPro" id="IPR013740">
    <property type="entry name" value="Redoxin"/>
</dbReference>
<feature type="chain" id="PRO_5022200678" evidence="1">
    <location>
        <begin position="23"/>
        <end position="392"/>
    </location>
</feature>
<proteinExistence type="predicted"/>
<dbReference type="InterPro" id="IPR036249">
    <property type="entry name" value="Thioredoxin-like_sf"/>
</dbReference>
<dbReference type="SUPFAM" id="SSF52833">
    <property type="entry name" value="Thioredoxin-like"/>
    <property type="match status" value="1"/>
</dbReference>
<dbReference type="GO" id="GO:0016491">
    <property type="term" value="F:oxidoreductase activity"/>
    <property type="evidence" value="ECO:0007669"/>
    <property type="project" value="InterPro"/>
</dbReference>
<evidence type="ECO:0000259" key="2">
    <source>
        <dbReference type="PROSITE" id="PS51352"/>
    </source>
</evidence>
<evidence type="ECO:0000256" key="1">
    <source>
        <dbReference type="SAM" id="SignalP"/>
    </source>
</evidence>
<dbReference type="PANTHER" id="PTHR42852">
    <property type="entry name" value="THIOL:DISULFIDE INTERCHANGE PROTEIN DSBE"/>
    <property type="match status" value="1"/>
</dbReference>
<gene>
    <name evidence="3" type="primary">resA_4</name>
    <name evidence="3" type="ORF">V202x_18630</name>
</gene>
<dbReference type="AlphaFoldDB" id="A0A517WTA8"/>
<dbReference type="PROSITE" id="PS51352">
    <property type="entry name" value="THIOREDOXIN_2"/>
    <property type="match status" value="1"/>
</dbReference>
<name>A0A517WTA8_9PLAN</name>
<keyword evidence="1" id="KW-0732">Signal</keyword>
<accession>A0A517WTA8</accession>